<dbReference type="InterPro" id="IPR027417">
    <property type="entry name" value="P-loop_NTPase"/>
</dbReference>
<dbReference type="InterPro" id="IPR029493">
    <property type="entry name" value="RecD2-like_HHH"/>
</dbReference>
<dbReference type="SUPFAM" id="SSF52540">
    <property type="entry name" value="P-loop containing nucleoside triphosphate hydrolases"/>
    <property type="match status" value="1"/>
</dbReference>
<dbReference type="Gene3D" id="2.30.30.940">
    <property type="match status" value="1"/>
</dbReference>
<evidence type="ECO:0000259" key="4">
    <source>
        <dbReference type="Pfam" id="PF14490"/>
    </source>
</evidence>
<dbReference type="PANTHER" id="PTHR43788">
    <property type="entry name" value="DNA2/NAM7 HELICASE FAMILY MEMBER"/>
    <property type="match status" value="1"/>
</dbReference>
<gene>
    <name evidence="5" type="ORF">ND2E_3805</name>
</gene>
<dbReference type="Pfam" id="PF13538">
    <property type="entry name" value="UvrD_C_2"/>
    <property type="match status" value="1"/>
</dbReference>
<accession>A0A099KFV2</accession>
<evidence type="ECO:0000313" key="6">
    <source>
        <dbReference type="Proteomes" id="UP000029843"/>
    </source>
</evidence>
<dbReference type="Proteomes" id="UP000029843">
    <property type="component" value="Unassembled WGS sequence"/>
</dbReference>
<dbReference type="GO" id="GO:0005524">
    <property type="term" value="F:ATP binding"/>
    <property type="evidence" value="ECO:0007669"/>
    <property type="project" value="UniProtKB-KW"/>
</dbReference>
<reference evidence="5 6" key="1">
    <citation type="submission" date="2014-08" db="EMBL/GenBank/DDBJ databases">
        <title>Genomic and Phenotypic Diversity of Colwellia psychrerythraea strains from Disparate Marine Basins.</title>
        <authorList>
            <person name="Techtmann S.M."/>
            <person name="Stelling S.C."/>
            <person name="Utturkar S.M."/>
            <person name="Alshibli N."/>
            <person name="Harris A."/>
            <person name="Brown S.D."/>
            <person name="Hazen T.C."/>
        </authorList>
    </citation>
    <scope>NUCLEOTIDE SEQUENCE [LARGE SCALE GENOMIC DNA]</scope>
    <source>
        <strain evidence="5 6">ND2E</strain>
    </source>
</reference>
<dbReference type="EMBL" id="JQED01000040">
    <property type="protein sequence ID" value="KGJ89614.1"/>
    <property type="molecule type" value="Genomic_DNA"/>
</dbReference>
<dbReference type="InterPro" id="IPR027785">
    <property type="entry name" value="UvrD-like_helicase_C"/>
</dbReference>
<feature type="domain" description="ATP-dependent RecD2 DNA helicase-like helix-hairpin-helix" evidence="4">
    <location>
        <begin position="170"/>
        <end position="237"/>
    </location>
</feature>
<dbReference type="RefSeq" id="WP_033094633.1">
    <property type="nucleotide sequence ID" value="NZ_JQED01000040.1"/>
</dbReference>
<keyword evidence="2" id="KW-0067">ATP-binding</keyword>
<dbReference type="Gene3D" id="3.40.50.300">
    <property type="entry name" value="P-loop containing nucleotide triphosphate hydrolases"/>
    <property type="match status" value="2"/>
</dbReference>
<dbReference type="GO" id="GO:0003678">
    <property type="term" value="F:DNA helicase activity"/>
    <property type="evidence" value="ECO:0007669"/>
    <property type="project" value="UniProtKB-ARBA"/>
</dbReference>
<dbReference type="Pfam" id="PF14490">
    <property type="entry name" value="HHH_RecD2"/>
    <property type="match status" value="1"/>
</dbReference>
<name>A0A099KFV2_COLPS</name>
<dbReference type="OrthoDB" id="9763659at2"/>
<organism evidence="5 6">
    <name type="scientific">Colwellia psychrerythraea</name>
    <name type="common">Vibrio psychroerythus</name>
    <dbReference type="NCBI Taxonomy" id="28229"/>
    <lineage>
        <taxon>Bacteria</taxon>
        <taxon>Pseudomonadati</taxon>
        <taxon>Pseudomonadota</taxon>
        <taxon>Gammaproteobacteria</taxon>
        <taxon>Alteromonadales</taxon>
        <taxon>Colwelliaceae</taxon>
        <taxon>Colwellia</taxon>
    </lineage>
</organism>
<sequence>MKKLSSLAKTKGTVTKILLESHMHQIISIKTKSKSIRAVITNPYQYVECNDHISISGVIEYHKKYGEQLITIDVDISPVTNDMLVDFLSVGIGVGKTLAKRLITTFPNDLIIRLESNDISSLTKINRISPSLATIICNNFNRVGGKLKLLKWLDTILPFTSANEKNRLKSIAKMAYSHYGESTVNKLIEDPYRIWSFSSFNDAELLASHLKISKSDKRRLICAVEEVMFNALKRGNTQVLPLEFQDELACLVGNELVISAIFESIHSASEKHPRFVVTEPKHPINIDERSRLYNKRFALPSAVKMENYVKYQLLERIQSNILQINISSTELDGYVLTNNHRLSKQQKEAVRMVLANAVSAISGGAGTGKTSVLQCITDFVKQSGNHTLQVALSGKAAQRISQQTRKAATTIESLLVKINKDKNYLNQFPVPLLLIDEASMVDLQSMTRLLKAFEGRPARLIFVGDWAQLPPVGVGLIYHRVMQSSILKKIVLTENFRSSPFITDVAESVKRGEFFEENEQVKIIQCISSKELVSTAHRQYELHLQSGSLHIITAKKLTVTAINVALHNTLTAYRKVIKSAPQFKVGDKVIYKRNQLETLGIANGSTGVVTGGDEQQILVNFDREGDIQIPVDYISDTNTGEYLLQLSYAMTCHSAQGSEFDTVIIVIEDITLVERSWLYTAITRAKRKVILITAYGAIANALNRGFRFENINVGFELC</sequence>
<evidence type="ECO:0000259" key="3">
    <source>
        <dbReference type="Pfam" id="PF13538"/>
    </source>
</evidence>
<evidence type="ECO:0000256" key="2">
    <source>
        <dbReference type="ARBA" id="ARBA00022840"/>
    </source>
</evidence>
<dbReference type="PANTHER" id="PTHR43788:SF6">
    <property type="entry name" value="DNA HELICASE B"/>
    <property type="match status" value="1"/>
</dbReference>
<dbReference type="PATRIC" id="fig|28229.4.peg.2957"/>
<evidence type="ECO:0000313" key="5">
    <source>
        <dbReference type="EMBL" id="KGJ89614.1"/>
    </source>
</evidence>
<comment type="caution">
    <text evidence="5">The sequence shown here is derived from an EMBL/GenBank/DDBJ whole genome shotgun (WGS) entry which is preliminary data.</text>
</comment>
<dbReference type="Pfam" id="PF13604">
    <property type="entry name" value="AAA_30"/>
    <property type="match status" value="1"/>
</dbReference>
<dbReference type="InterPro" id="IPR050534">
    <property type="entry name" value="Coronavir_polyprotein_1ab"/>
</dbReference>
<evidence type="ECO:0000256" key="1">
    <source>
        <dbReference type="ARBA" id="ARBA00022741"/>
    </source>
</evidence>
<protein>
    <submittedName>
        <fullName evidence="5">Uncharacterized protein</fullName>
    </submittedName>
</protein>
<proteinExistence type="predicted"/>
<dbReference type="AlphaFoldDB" id="A0A099KFV2"/>
<keyword evidence="1" id="KW-0547">Nucleotide-binding</keyword>
<dbReference type="CDD" id="cd18809">
    <property type="entry name" value="SF1_C_RecD"/>
    <property type="match status" value="1"/>
</dbReference>
<dbReference type="CDD" id="cd17933">
    <property type="entry name" value="DEXSc_RecD-like"/>
    <property type="match status" value="1"/>
</dbReference>
<feature type="domain" description="UvrD-like helicase C-terminal" evidence="3">
    <location>
        <begin position="647"/>
        <end position="692"/>
    </location>
</feature>